<evidence type="ECO:0000256" key="2">
    <source>
        <dbReference type="ARBA" id="ARBA00007365"/>
    </source>
</evidence>
<feature type="compositionally biased region" description="Basic and acidic residues" evidence="7">
    <location>
        <begin position="232"/>
        <end position="243"/>
    </location>
</feature>
<name>A0ABQ8IQF3_DERPT</name>
<reference evidence="9 10" key="1">
    <citation type="journal article" date="2018" name="J. Allergy Clin. Immunol.">
        <title>High-quality assembly of Dermatophagoides pteronyssinus genome and transcriptome reveals a wide range of novel allergens.</title>
        <authorList>
            <person name="Liu X.Y."/>
            <person name="Yang K.Y."/>
            <person name="Wang M.Q."/>
            <person name="Kwok J.S."/>
            <person name="Zeng X."/>
            <person name="Yang Z."/>
            <person name="Xiao X.J."/>
            <person name="Lau C.P."/>
            <person name="Li Y."/>
            <person name="Huang Z.M."/>
            <person name="Ba J.G."/>
            <person name="Yim A.K."/>
            <person name="Ouyang C.Y."/>
            <person name="Ngai S.M."/>
            <person name="Chan T.F."/>
            <person name="Leung E.L."/>
            <person name="Liu L."/>
            <person name="Liu Z.G."/>
            <person name="Tsui S.K."/>
        </authorList>
    </citation>
    <scope>NUCLEOTIDE SEQUENCE [LARGE SCALE GENOMIC DNA]</scope>
    <source>
        <strain evidence="9">Derp</strain>
    </source>
</reference>
<keyword evidence="3" id="KW-0539">Nucleus</keyword>
<feature type="region of interest" description="Disordered" evidence="7">
    <location>
        <begin position="331"/>
        <end position="352"/>
    </location>
</feature>
<evidence type="ECO:0000313" key="9">
    <source>
        <dbReference type="EMBL" id="KAH9412546.1"/>
    </source>
</evidence>
<sequence length="623" mass="72039">MSNIYIQEPPTDGKVLLKTTVGDIDIELWSKETPLACRNFIQLCMEGYYDNCIFHRLVKGFIVQTGDPTGTGFGGESIYGQPFKDEFHSRLRFVRRGLVAMANGGEKDDNGSQFFFTLESTPELQNKHTIFGKISGKTLYNMLRLGESEIDRNERPIYPHKIRSTEILNNPFDDIEPREKRLKQKEKSKEDRARERLKGNKNFQLLSFGDEAEQEEVEITKISTVFKNKSKSSHDLLKDDEKLSSIPVVDPNELSNDDPNDVHDDNDEPKDEFRKLKKQMKKELRKEQQQQKQQQQQAALNNEPIINNAKKGDGREEQCWNLLEKFKNRLQSTKQQEEKIDDDNVVDDDNDPLPKKNFKSTWLTHRMQCTGNDEIVLARDANIRNEEDWYDIYHPKNPINKRKPNNINPTMDIFEDVLVDIPLSKHIPSVLTSTDLIVKQIDLESLYKSKLKKNQEKSFSRKQKQQNSRSNSKTKQYDEQQQQQNVMEIQQASSLNRLKLCTRRKHGRNLGKKRLTLSGKEKTLSRQQRATIINDLNTSQMLSPLTTQQPPISPIKFIITNQPQPPKILTTTTTTTTNIVIVPQKDSFTKNEIRLNKINNLTSSGLPKTLVRAIKHFLNTLPP</sequence>
<comment type="caution">
    <text evidence="9">The sequence shown here is derived from an EMBL/GenBank/DDBJ whole genome shotgun (WGS) entry which is preliminary data.</text>
</comment>
<feature type="compositionally biased region" description="Acidic residues" evidence="7">
    <location>
        <begin position="339"/>
        <end position="351"/>
    </location>
</feature>
<evidence type="ECO:0000256" key="7">
    <source>
        <dbReference type="SAM" id="MobiDB-lite"/>
    </source>
</evidence>
<reference evidence="9 10" key="2">
    <citation type="journal article" date="2022" name="Mol. Biol. Evol.">
        <title>Comparative Genomics Reveals Insights into the Divergent Evolution of Astigmatic Mites and Household Pest Adaptations.</title>
        <authorList>
            <person name="Xiong Q."/>
            <person name="Wan A.T."/>
            <person name="Liu X."/>
            <person name="Fung C.S."/>
            <person name="Xiao X."/>
            <person name="Malainual N."/>
            <person name="Hou J."/>
            <person name="Wang L."/>
            <person name="Wang M."/>
            <person name="Yang K.Y."/>
            <person name="Cui Y."/>
            <person name="Leung E.L."/>
            <person name="Nong W."/>
            <person name="Shin S.K."/>
            <person name="Au S.W."/>
            <person name="Jeong K.Y."/>
            <person name="Chew F.T."/>
            <person name="Hui J.H."/>
            <person name="Leung T.F."/>
            <person name="Tungtrongchitr A."/>
            <person name="Zhong N."/>
            <person name="Liu Z."/>
            <person name="Tsui S.K."/>
        </authorList>
    </citation>
    <scope>NUCLEOTIDE SEQUENCE [LARGE SCALE GENOMIC DNA]</scope>
    <source>
        <strain evidence="9">Derp</strain>
    </source>
</reference>
<dbReference type="InterPro" id="IPR020892">
    <property type="entry name" value="Cyclophilin-type_PPIase_CS"/>
</dbReference>
<evidence type="ECO:0000256" key="1">
    <source>
        <dbReference type="ARBA" id="ARBA00004123"/>
    </source>
</evidence>
<evidence type="ECO:0000256" key="5">
    <source>
        <dbReference type="ARBA" id="ARBA00042090"/>
    </source>
</evidence>
<dbReference type="Gene3D" id="2.40.100.10">
    <property type="entry name" value="Cyclophilin-like"/>
    <property type="match status" value="1"/>
</dbReference>
<dbReference type="PROSITE" id="PS50072">
    <property type="entry name" value="CSA_PPIASE_2"/>
    <property type="match status" value="1"/>
</dbReference>
<feature type="compositionally biased region" description="Acidic residues" evidence="7">
    <location>
        <begin position="255"/>
        <end position="270"/>
    </location>
</feature>
<dbReference type="SUPFAM" id="SSF50891">
    <property type="entry name" value="Cyclophilin-like"/>
    <property type="match status" value="1"/>
</dbReference>
<dbReference type="InterPro" id="IPR044666">
    <property type="entry name" value="Cyclophilin_A-like"/>
</dbReference>
<dbReference type="CDD" id="cd01925">
    <property type="entry name" value="cyclophilin_CeCYP16-like"/>
    <property type="match status" value="1"/>
</dbReference>
<protein>
    <recommendedName>
        <fullName evidence="4">Spliceosome-associated protein CWC27 homolog</fullName>
    </recommendedName>
    <alternativeName>
        <fullName evidence="5">Probable inactive peptidyl-prolyl cis-trans isomerase CWC27 homolog</fullName>
    </alternativeName>
</protein>
<dbReference type="PANTHER" id="PTHR45625:SF6">
    <property type="entry name" value="SPLICEOSOME-ASSOCIATED PROTEIN CWC27 HOMOLOG"/>
    <property type="match status" value="1"/>
</dbReference>
<evidence type="ECO:0000259" key="8">
    <source>
        <dbReference type="PROSITE" id="PS50072"/>
    </source>
</evidence>
<feature type="region of interest" description="Disordered" evidence="7">
    <location>
        <begin position="229"/>
        <end position="314"/>
    </location>
</feature>
<dbReference type="EMBL" id="NJHN03000129">
    <property type="protein sequence ID" value="KAH9412546.1"/>
    <property type="molecule type" value="Genomic_DNA"/>
</dbReference>
<dbReference type="InterPro" id="IPR029000">
    <property type="entry name" value="Cyclophilin-like_dom_sf"/>
</dbReference>
<comment type="similarity">
    <text evidence="2">Belongs to the cyclophilin-type PPIase family.</text>
</comment>
<dbReference type="GO" id="GO:0016853">
    <property type="term" value="F:isomerase activity"/>
    <property type="evidence" value="ECO:0007669"/>
    <property type="project" value="UniProtKB-KW"/>
</dbReference>
<dbReference type="PANTHER" id="PTHR45625">
    <property type="entry name" value="PEPTIDYL-PROLYL CIS-TRANS ISOMERASE-RELATED"/>
    <property type="match status" value="1"/>
</dbReference>
<comment type="subcellular location">
    <subcellularLocation>
        <location evidence="1">Nucleus</location>
    </subcellularLocation>
</comment>
<feature type="region of interest" description="Disordered" evidence="7">
    <location>
        <begin position="452"/>
        <end position="484"/>
    </location>
</feature>
<feature type="compositionally biased region" description="Polar residues" evidence="7">
    <location>
        <begin position="465"/>
        <end position="474"/>
    </location>
</feature>
<accession>A0ABQ8IQF3</accession>
<dbReference type="Proteomes" id="UP000887458">
    <property type="component" value="Unassembled WGS sequence"/>
</dbReference>
<evidence type="ECO:0000256" key="4">
    <source>
        <dbReference type="ARBA" id="ARBA00040027"/>
    </source>
</evidence>
<evidence type="ECO:0000313" key="10">
    <source>
        <dbReference type="Proteomes" id="UP000887458"/>
    </source>
</evidence>
<dbReference type="InterPro" id="IPR002130">
    <property type="entry name" value="Cyclophilin-type_PPIase_dom"/>
</dbReference>
<comment type="subunit">
    <text evidence="6">Part of the activated spliceosome B/catalytic step 1 spliceosome, one of the forms of the spliceosome which has a well-formed active site but still cannot catalyze the branching reaction and is composed at least of 52 proteins, the U2, U5 and U6 snRNAs and the pre-mRNA. Recruited during early steps of activated spliceosome B maturation, it is probably one of the first proteins released from this complex as he matures to the spliceosome C complex. Component of the minor spliceosome, which splices U12-type introns.</text>
</comment>
<keyword evidence="9" id="KW-0413">Isomerase</keyword>
<evidence type="ECO:0000256" key="6">
    <source>
        <dbReference type="ARBA" id="ARBA00046368"/>
    </source>
</evidence>
<keyword evidence="10" id="KW-1185">Reference proteome</keyword>
<proteinExistence type="inferred from homology"/>
<dbReference type="PROSITE" id="PS00170">
    <property type="entry name" value="CSA_PPIASE_1"/>
    <property type="match status" value="1"/>
</dbReference>
<organism evidence="9 10">
    <name type="scientific">Dermatophagoides pteronyssinus</name>
    <name type="common">European house dust mite</name>
    <dbReference type="NCBI Taxonomy" id="6956"/>
    <lineage>
        <taxon>Eukaryota</taxon>
        <taxon>Metazoa</taxon>
        <taxon>Ecdysozoa</taxon>
        <taxon>Arthropoda</taxon>
        <taxon>Chelicerata</taxon>
        <taxon>Arachnida</taxon>
        <taxon>Acari</taxon>
        <taxon>Acariformes</taxon>
        <taxon>Sarcoptiformes</taxon>
        <taxon>Astigmata</taxon>
        <taxon>Psoroptidia</taxon>
        <taxon>Analgoidea</taxon>
        <taxon>Pyroglyphidae</taxon>
        <taxon>Dermatophagoidinae</taxon>
        <taxon>Dermatophagoides</taxon>
    </lineage>
</organism>
<feature type="domain" description="PPIase cyclophilin-type" evidence="8">
    <location>
        <begin position="19"/>
        <end position="167"/>
    </location>
</feature>
<gene>
    <name evidence="9" type="primary">CWC27</name>
    <name evidence="9" type="ORF">DERP_006508</name>
</gene>
<dbReference type="PRINTS" id="PR00153">
    <property type="entry name" value="CSAPPISMRASE"/>
</dbReference>
<dbReference type="Pfam" id="PF00160">
    <property type="entry name" value="Pro_isomerase"/>
    <property type="match status" value="1"/>
</dbReference>
<evidence type="ECO:0000256" key="3">
    <source>
        <dbReference type="ARBA" id="ARBA00023242"/>
    </source>
</evidence>